<evidence type="ECO:0000259" key="1">
    <source>
        <dbReference type="Pfam" id="PF01593"/>
    </source>
</evidence>
<feature type="domain" description="Amine oxidase" evidence="1">
    <location>
        <begin position="19"/>
        <end position="444"/>
    </location>
</feature>
<dbReference type="SUPFAM" id="SSF51905">
    <property type="entry name" value="FAD/NAD(P)-binding domain"/>
    <property type="match status" value="1"/>
</dbReference>
<gene>
    <name evidence="2" type="ordered locus">Mmc1_0307</name>
</gene>
<dbReference type="InterPro" id="IPR002937">
    <property type="entry name" value="Amino_oxidase"/>
</dbReference>
<dbReference type="GO" id="GO:0016491">
    <property type="term" value="F:oxidoreductase activity"/>
    <property type="evidence" value="ECO:0007669"/>
    <property type="project" value="InterPro"/>
</dbReference>
<name>A0L4E1_MAGMM</name>
<reference evidence="3" key="1">
    <citation type="journal article" date="2009" name="Appl. Environ. Microbiol.">
        <title>Complete genome sequence of the chemolithoautotrophic marine magnetotactic coccus strain MC-1.</title>
        <authorList>
            <person name="Schubbe S."/>
            <person name="Williams T.J."/>
            <person name="Xie G."/>
            <person name="Kiss H.E."/>
            <person name="Brettin T.S."/>
            <person name="Martinez D."/>
            <person name="Ross C.A."/>
            <person name="Schuler D."/>
            <person name="Cox B.L."/>
            <person name="Nealson K.H."/>
            <person name="Bazylinski D.A."/>
        </authorList>
    </citation>
    <scope>NUCLEOTIDE SEQUENCE [LARGE SCALE GENOMIC DNA]</scope>
    <source>
        <strain evidence="3">ATCC BAA-1437 / JCM 17883 / MC-1</strain>
    </source>
</reference>
<reference evidence="2 3" key="2">
    <citation type="journal article" date="2012" name="Int. J. Syst. Evol. Microbiol.">
        <title>Magnetococcus marinus gen. nov., sp. nov., a marine, magnetotactic bacterium that represents a novel lineage (Magnetococcaceae fam. nov.; Magnetococcales ord. nov.) at the base of the Alphaproteobacteria.</title>
        <authorList>
            <person name="Bazylinski D.A."/>
            <person name="Williams T.J."/>
            <person name="Lefevre C.T."/>
            <person name="Berg R.J."/>
            <person name="Zhang C.L."/>
            <person name="Bowser S.S."/>
            <person name="Dean A.J."/>
            <person name="Beveridge T.J."/>
        </authorList>
    </citation>
    <scope>NUCLEOTIDE SEQUENCE [LARGE SCALE GENOMIC DNA]</scope>
    <source>
        <strain evidence="3">ATCC BAA-1437 / JCM 17883 / MC-1</strain>
    </source>
</reference>
<dbReference type="InterPro" id="IPR036188">
    <property type="entry name" value="FAD/NAD-bd_sf"/>
</dbReference>
<dbReference type="PANTHER" id="PTHR42923">
    <property type="entry name" value="PROTOPORPHYRINOGEN OXIDASE"/>
    <property type="match status" value="1"/>
</dbReference>
<dbReference type="InterPro" id="IPR017830">
    <property type="entry name" value="SQase_HpnE"/>
</dbReference>
<dbReference type="OrthoDB" id="7849608at2"/>
<evidence type="ECO:0000313" key="3">
    <source>
        <dbReference type="Proteomes" id="UP000002586"/>
    </source>
</evidence>
<dbReference type="EMBL" id="CP000471">
    <property type="protein sequence ID" value="ABK42834.1"/>
    <property type="molecule type" value="Genomic_DNA"/>
</dbReference>
<sequence length="448" mass="49064">MMPFEWEGPLDLVIIGGGLAGLACASEALRQGRRPLLVEAAPRLGGRVASHWDRRWGCVLDNGPHLLVGAYKETLAWLAQLGVQEGLQRGTAYHFYTPQHGHHKLSLGPGWAAWRLGRGLAQLPGLSGGELWSLRGLLPALWREHVRGAAHALTVTQWLQRAGSPPQLFERLWEPLCLATLNEGPGSADAHLFAGVLSRLFLWNSADAQPLYPTQDLSSLLVEPARRWIEQRGGVIRTGLRLQGLEQSQQQITALILHSATEGVTWHLPAGLPVVLAIPHWSLASLLPQWAQQQGWTEWPAAPIVAVHLRYDGAVKQPAPMVGMPGSVSQWLCQWPMAAGEGRISAAISAAYREVSWQSQRLIDAVHQDVVAQQPQLAGMQPQGRVIKTQRATFASWPGVNRWRPNGRCTPWHNMYLAGDWTATGLPATIEGAVQSGRQAAQAIFTPR</sequence>
<dbReference type="KEGG" id="mgm:Mmc1_0307"/>
<dbReference type="Proteomes" id="UP000002586">
    <property type="component" value="Chromosome"/>
</dbReference>
<dbReference type="AlphaFoldDB" id="A0L4E1"/>
<organism evidence="2 3">
    <name type="scientific">Magnetococcus marinus (strain ATCC BAA-1437 / JCM 17883 / MC-1)</name>
    <dbReference type="NCBI Taxonomy" id="156889"/>
    <lineage>
        <taxon>Bacteria</taxon>
        <taxon>Pseudomonadati</taxon>
        <taxon>Pseudomonadota</taxon>
        <taxon>Magnetococcia</taxon>
        <taxon>Magnetococcales</taxon>
        <taxon>Magnetococcaceae</taxon>
        <taxon>Magnetococcus</taxon>
    </lineage>
</organism>
<dbReference type="InterPro" id="IPR050464">
    <property type="entry name" value="Zeta_carotene_desat/Oxidored"/>
</dbReference>
<dbReference type="NCBIfam" id="TIGR03467">
    <property type="entry name" value="HpnE"/>
    <property type="match status" value="1"/>
</dbReference>
<keyword evidence="3" id="KW-1185">Reference proteome</keyword>
<dbReference type="eggNOG" id="COG3349">
    <property type="taxonomic scope" value="Bacteria"/>
</dbReference>
<dbReference type="RefSeq" id="WP_011712006.1">
    <property type="nucleotide sequence ID" value="NC_008576.1"/>
</dbReference>
<dbReference type="PANTHER" id="PTHR42923:SF47">
    <property type="entry name" value="BLR3003 PROTEIN"/>
    <property type="match status" value="1"/>
</dbReference>
<dbReference type="Pfam" id="PF01593">
    <property type="entry name" value="Amino_oxidase"/>
    <property type="match status" value="1"/>
</dbReference>
<proteinExistence type="predicted"/>
<protein>
    <submittedName>
        <fullName evidence="2">Amine oxidase</fullName>
    </submittedName>
</protein>
<accession>A0L4E1</accession>
<dbReference type="eggNOG" id="COG1232">
    <property type="taxonomic scope" value="Bacteria"/>
</dbReference>
<dbReference type="STRING" id="156889.Mmc1_0307"/>
<dbReference type="HOGENOM" id="CLU_022687_2_1_5"/>
<dbReference type="Gene3D" id="3.50.50.60">
    <property type="entry name" value="FAD/NAD(P)-binding domain"/>
    <property type="match status" value="1"/>
</dbReference>
<evidence type="ECO:0000313" key="2">
    <source>
        <dbReference type="EMBL" id="ABK42834.1"/>
    </source>
</evidence>